<evidence type="ECO:0000313" key="12">
    <source>
        <dbReference type="Proteomes" id="UP000717624"/>
    </source>
</evidence>
<reference evidence="11" key="1">
    <citation type="submission" date="2021-01" db="EMBL/GenBank/DDBJ databases">
        <title>Genomic Encyclopedia of Type Strains, Phase IV (KMG-IV): sequencing the most valuable type-strain genomes for metagenomic binning, comparative biology and taxonomic classification.</title>
        <authorList>
            <person name="Goeker M."/>
        </authorList>
    </citation>
    <scope>NUCLEOTIDE SEQUENCE</scope>
    <source>
        <strain evidence="11">DSM 25523</strain>
    </source>
</reference>
<dbReference type="CDD" id="cd06445">
    <property type="entry name" value="ATase"/>
    <property type="match status" value="1"/>
</dbReference>
<accession>A0A938Y2C9</accession>
<comment type="catalytic activity">
    <reaction evidence="7 8">
        <text>a 6-O-methyl-2'-deoxyguanosine in DNA + L-cysteinyl-[protein] = S-methyl-L-cysteinyl-[protein] + a 2'-deoxyguanosine in DNA</text>
        <dbReference type="Rhea" id="RHEA:24000"/>
        <dbReference type="Rhea" id="RHEA-COMP:10131"/>
        <dbReference type="Rhea" id="RHEA-COMP:10132"/>
        <dbReference type="Rhea" id="RHEA-COMP:11367"/>
        <dbReference type="Rhea" id="RHEA-COMP:11368"/>
        <dbReference type="ChEBI" id="CHEBI:29950"/>
        <dbReference type="ChEBI" id="CHEBI:82612"/>
        <dbReference type="ChEBI" id="CHEBI:85445"/>
        <dbReference type="ChEBI" id="CHEBI:85448"/>
        <dbReference type="EC" id="2.1.1.63"/>
    </reaction>
</comment>
<dbReference type="GO" id="GO:0032259">
    <property type="term" value="P:methylation"/>
    <property type="evidence" value="ECO:0007669"/>
    <property type="project" value="UniProtKB-KW"/>
</dbReference>
<dbReference type="RefSeq" id="WP_204518857.1">
    <property type="nucleotide sequence ID" value="NZ_BAABIN010000014.1"/>
</dbReference>
<dbReference type="SUPFAM" id="SSF46767">
    <property type="entry name" value="Methylated DNA-protein cysteine methyltransferase, C-terminal domain"/>
    <property type="match status" value="1"/>
</dbReference>
<dbReference type="InterPro" id="IPR014048">
    <property type="entry name" value="MethylDNA_cys_MeTrfase_DNA-bd"/>
</dbReference>
<organism evidence="11 12">
    <name type="scientific">Brevibacillus fulvus</name>
    <dbReference type="NCBI Taxonomy" id="1125967"/>
    <lineage>
        <taxon>Bacteria</taxon>
        <taxon>Bacillati</taxon>
        <taxon>Bacillota</taxon>
        <taxon>Bacilli</taxon>
        <taxon>Bacillales</taxon>
        <taxon>Paenibacillaceae</taxon>
        <taxon>Brevibacillus</taxon>
    </lineage>
</organism>
<dbReference type="InterPro" id="IPR036217">
    <property type="entry name" value="MethylDNA_cys_MeTrfase_DNAb"/>
</dbReference>
<evidence type="ECO:0000256" key="6">
    <source>
        <dbReference type="ARBA" id="ARBA00023204"/>
    </source>
</evidence>
<dbReference type="Pfam" id="PF02870">
    <property type="entry name" value="Methyltransf_1N"/>
    <property type="match status" value="1"/>
</dbReference>
<gene>
    <name evidence="11" type="ORF">JOD01_002745</name>
</gene>
<sequence>MNAFYQLDYLSPIGTINVCGTREAVWSVAFSERPASGLAGQSDVPQVLRDCVTELEEYFPGRRQTFTVPLAVEGTAFQREVWQLLQTIPYGATSSYKEVAALLGSSRAIRAVGRANGRNRLALLIPCHRVIGADGSLTGYAGGLWRKEWLLQHEQKWQQSINSFDRC</sequence>
<keyword evidence="3 8" id="KW-0489">Methyltransferase</keyword>
<dbReference type="InterPro" id="IPR036388">
    <property type="entry name" value="WH-like_DNA-bd_sf"/>
</dbReference>
<evidence type="ECO:0000256" key="3">
    <source>
        <dbReference type="ARBA" id="ARBA00022603"/>
    </source>
</evidence>
<comment type="function">
    <text evidence="8">Involved in the cellular defense against the biological effects of O6-methylguanine (O6-MeG) and O4-methylthymine (O4-MeT) in DNA. Repairs the methylated nucleobase in DNA by stoichiometrically transferring the methyl group to a cysteine residue in the enzyme. This is a suicide reaction: the enzyme is irreversibly inactivated.</text>
</comment>
<dbReference type="Gene3D" id="1.10.10.10">
    <property type="entry name" value="Winged helix-like DNA-binding domain superfamily/Winged helix DNA-binding domain"/>
    <property type="match status" value="1"/>
</dbReference>
<dbReference type="PANTHER" id="PTHR10815">
    <property type="entry name" value="METHYLATED-DNA--PROTEIN-CYSTEINE METHYLTRANSFERASE"/>
    <property type="match status" value="1"/>
</dbReference>
<dbReference type="Pfam" id="PF01035">
    <property type="entry name" value="DNA_binding_1"/>
    <property type="match status" value="1"/>
</dbReference>
<evidence type="ECO:0000313" key="11">
    <source>
        <dbReference type="EMBL" id="MBM7591119.1"/>
    </source>
</evidence>
<evidence type="ECO:0000256" key="7">
    <source>
        <dbReference type="ARBA" id="ARBA00049348"/>
    </source>
</evidence>
<dbReference type="Gene3D" id="3.30.160.70">
    <property type="entry name" value="Methylated DNA-protein cysteine methyltransferase domain"/>
    <property type="match status" value="1"/>
</dbReference>
<evidence type="ECO:0000256" key="1">
    <source>
        <dbReference type="ARBA" id="ARBA00001286"/>
    </source>
</evidence>
<feature type="active site" description="Nucleophile; methyl group acceptor" evidence="8">
    <location>
        <position position="127"/>
    </location>
</feature>
<evidence type="ECO:0000259" key="10">
    <source>
        <dbReference type="Pfam" id="PF02870"/>
    </source>
</evidence>
<dbReference type="PROSITE" id="PS00374">
    <property type="entry name" value="MGMT"/>
    <property type="match status" value="1"/>
</dbReference>
<keyword evidence="2 8" id="KW-0963">Cytoplasm</keyword>
<dbReference type="EMBL" id="JAFBEB010000009">
    <property type="protein sequence ID" value="MBM7591119.1"/>
    <property type="molecule type" value="Genomic_DNA"/>
</dbReference>
<evidence type="ECO:0000256" key="4">
    <source>
        <dbReference type="ARBA" id="ARBA00022679"/>
    </source>
</evidence>
<evidence type="ECO:0000259" key="9">
    <source>
        <dbReference type="Pfam" id="PF01035"/>
    </source>
</evidence>
<dbReference type="GO" id="GO:0003908">
    <property type="term" value="F:methylated-DNA-[protein]-cysteine S-methyltransferase activity"/>
    <property type="evidence" value="ECO:0007669"/>
    <property type="project" value="UniProtKB-UniRule"/>
</dbReference>
<dbReference type="HAMAP" id="MF_00772">
    <property type="entry name" value="OGT"/>
    <property type="match status" value="1"/>
</dbReference>
<proteinExistence type="inferred from homology"/>
<comment type="miscellaneous">
    <text evidence="8">This enzyme catalyzes only one turnover and therefore is not strictly catalytic. According to one definition, an enzyme is a biocatalyst that acts repeatedly and over many reaction cycles.</text>
</comment>
<dbReference type="GO" id="GO:0006307">
    <property type="term" value="P:DNA alkylation repair"/>
    <property type="evidence" value="ECO:0007669"/>
    <property type="project" value="UniProtKB-UniRule"/>
</dbReference>
<feature type="domain" description="Methylated-DNA-[protein]-cysteine S-methyltransferase DNA binding" evidence="9">
    <location>
        <begin position="76"/>
        <end position="155"/>
    </location>
</feature>
<dbReference type="AlphaFoldDB" id="A0A938Y2C9"/>
<dbReference type="NCBIfam" id="TIGR00589">
    <property type="entry name" value="ogt"/>
    <property type="match status" value="1"/>
</dbReference>
<comment type="similarity">
    <text evidence="8">Belongs to the MGMT family.</text>
</comment>
<dbReference type="PANTHER" id="PTHR10815:SF13">
    <property type="entry name" value="METHYLATED-DNA--PROTEIN-CYSTEINE METHYLTRANSFERASE"/>
    <property type="match status" value="1"/>
</dbReference>
<dbReference type="InterPro" id="IPR036631">
    <property type="entry name" value="MGMT_N_sf"/>
</dbReference>
<dbReference type="InterPro" id="IPR001497">
    <property type="entry name" value="MethylDNA_cys_MeTrfase_AS"/>
</dbReference>
<comment type="catalytic activity">
    <reaction evidence="1 8">
        <text>a 4-O-methyl-thymidine in DNA + L-cysteinyl-[protein] = a thymidine in DNA + S-methyl-L-cysteinyl-[protein]</text>
        <dbReference type="Rhea" id="RHEA:53428"/>
        <dbReference type="Rhea" id="RHEA-COMP:10131"/>
        <dbReference type="Rhea" id="RHEA-COMP:10132"/>
        <dbReference type="Rhea" id="RHEA-COMP:13555"/>
        <dbReference type="Rhea" id="RHEA-COMP:13556"/>
        <dbReference type="ChEBI" id="CHEBI:29950"/>
        <dbReference type="ChEBI" id="CHEBI:82612"/>
        <dbReference type="ChEBI" id="CHEBI:137386"/>
        <dbReference type="ChEBI" id="CHEBI:137387"/>
        <dbReference type="EC" id="2.1.1.63"/>
    </reaction>
</comment>
<evidence type="ECO:0000256" key="8">
    <source>
        <dbReference type="HAMAP-Rule" id="MF_00772"/>
    </source>
</evidence>
<dbReference type="SUPFAM" id="SSF53155">
    <property type="entry name" value="Methylated DNA-protein cysteine methyltransferase domain"/>
    <property type="match status" value="1"/>
</dbReference>
<dbReference type="EC" id="2.1.1.63" evidence="8"/>
<name>A0A938Y2C9_9BACL</name>
<keyword evidence="4 8" id="KW-0808">Transferase</keyword>
<dbReference type="GO" id="GO:0005737">
    <property type="term" value="C:cytoplasm"/>
    <property type="evidence" value="ECO:0007669"/>
    <property type="project" value="UniProtKB-SubCell"/>
</dbReference>
<comment type="caution">
    <text evidence="11">The sequence shown here is derived from an EMBL/GenBank/DDBJ whole genome shotgun (WGS) entry which is preliminary data.</text>
</comment>
<keyword evidence="5 8" id="KW-0227">DNA damage</keyword>
<dbReference type="InterPro" id="IPR023546">
    <property type="entry name" value="MGMT"/>
</dbReference>
<dbReference type="FunFam" id="1.10.10.10:FF:000337">
    <property type="entry name" value="Methylated-DNA--protein-cysteine methyltransferase"/>
    <property type="match status" value="1"/>
</dbReference>
<protein>
    <recommendedName>
        <fullName evidence="8">Methylated-DNA--protein-cysteine methyltransferase</fullName>
        <ecNumber evidence="8">2.1.1.63</ecNumber>
    </recommendedName>
    <alternativeName>
        <fullName evidence="8">6-O-methylguanine-DNA methyltransferase</fullName>
        <shortName evidence="8">MGMT</shortName>
    </alternativeName>
    <alternativeName>
        <fullName evidence="8">O-6-methylguanine-DNA-alkyltransferase</fullName>
    </alternativeName>
</protein>
<feature type="domain" description="Methylguanine DNA methyltransferase ribonuclease-like" evidence="10">
    <location>
        <begin position="9"/>
        <end position="71"/>
    </location>
</feature>
<dbReference type="Proteomes" id="UP000717624">
    <property type="component" value="Unassembled WGS sequence"/>
</dbReference>
<keyword evidence="12" id="KW-1185">Reference proteome</keyword>
<comment type="subcellular location">
    <subcellularLocation>
        <location evidence="8">Cytoplasm</location>
    </subcellularLocation>
</comment>
<dbReference type="InterPro" id="IPR008332">
    <property type="entry name" value="MethylG_MeTrfase_N"/>
</dbReference>
<evidence type="ECO:0000256" key="5">
    <source>
        <dbReference type="ARBA" id="ARBA00022763"/>
    </source>
</evidence>
<keyword evidence="6 8" id="KW-0234">DNA repair</keyword>
<evidence type="ECO:0000256" key="2">
    <source>
        <dbReference type="ARBA" id="ARBA00022490"/>
    </source>
</evidence>